<name>G5IBN2_9FIRM</name>
<dbReference type="Proteomes" id="UP000005384">
    <property type="component" value="Unassembled WGS sequence"/>
</dbReference>
<reference evidence="2 3" key="1">
    <citation type="submission" date="2011-08" db="EMBL/GenBank/DDBJ databases">
        <title>The Genome Sequence of Clostridium hathewayi WAL-18680.</title>
        <authorList>
            <consortium name="The Broad Institute Genome Sequencing Platform"/>
            <person name="Earl A."/>
            <person name="Ward D."/>
            <person name="Feldgarden M."/>
            <person name="Gevers D."/>
            <person name="Finegold S.M."/>
            <person name="Summanen P.H."/>
            <person name="Molitoris D.R."/>
            <person name="Song M."/>
            <person name="Daigneault M."/>
            <person name="Allen-Vercoe E."/>
            <person name="Young S.K."/>
            <person name="Zeng Q."/>
            <person name="Gargeya S."/>
            <person name="Fitzgerald M."/>
            <person name="Haas B."/>
            <person name="Abouelleil A."/>
            <person name="Alvarado L."/>
            <person name="Arachchi H.M."/>
            <person name="Berlin A."/>
            <person name="Brown A."/>
            <person name="Chapman S.B."/>
            <person name="Chen Z."/>
            <person name="Dunbar C."/>
            <person name="Freedman E."/>
            <person name="Gearin G."/>
            <person name="Gellesch M."/>
            <person name="Goldberg J."/>
            <person name="Griggs A."/>
            <person name="Gujja S."/>
            <person name="Heiman D."/>
            <person name="Howarth C."/>
            <person name="Larson L."/>
            <person name="Lui A."/>
            <person name="MacDonald P.J.P."/>
            <person name="Montmayeur A."/>
            <person name="Murphy C."/>
            <person name="Neiman D."/>
            <person name="Pearson M."/>
            <person name="Priest M."/>
            <person name="Roberts A."/>
            <person name="Saif S."/>
            <person name="Shea T."/>
            <person name="Shenoy N."/>
            <person name="Sisk P."/>
            <person name="Stolte C."/>
            <person name="Sykes S."/>
            <person name="Wortman J."/>
            <person name="Nusbaum C."/>
            <person name="Birren B."/>
        </authorList>
    </citation>
    <scope>NUCLEOTIDE SEQUENCE [LARGE SCALE GENOMIC DNA]</scope>
    <source>
        <strain evidence="2 3">WAL-18680</strain>
    </source>
</reference>
<dbReference type="Gene3D" id="3.40.250.10">
    <property type="entry name" value="Rhodanese-like domain"/>
    <property type="match status" value="1"/>
</dbReference>
<dbReference type="EMBL" id="ADLN01000008">
    <property type="protein sequence ID" value="EHI61095.1"/>
    <property type="molecule type" value="Genomic_DNA"/>
</dbReference>
<dbReference type="PROSITE" id="PS50206">
    <property type="entry name" value="RHODANESE_3"/>
    <property type="match status" value="1"/>
</dbReference>
<dbReference type="SMART" id="SM00450">
    <property type="entry name" value="RHOD"/>
    <property type="match status" value="1"/>
</dbReference>
<gene>
    <name evidence="2" type="ORF">HMPREF9473_00909</name>
</gene>
<comment type="caution">
    <text evidence="2">The sequence shown here is derived from an EMBL/GenBank/DDBJ whole genome shotgun (WGS) entry which is preliminary data.</text>
</comment>
<evidence type="ECO:0000313" key="2">
    <source>
        <dbReference type="EMBL" id="EHI61095.1"/>
    </source>
</evidence>
<dbReference type="RefSeq" id="WP_006778895.1">
    <property type="nucleotide sequence ID" value="NZ_CP040506.1"/>
</dbReference>
<organism evidence="2 3">
    <name type="scientific">Hungatella hathewayi WAL-18680</name>
    <dbReference type="NCBI Taxonomy" id="742737"/>
    <lineage>
        <taxon>Bacteria</taxon>
        <taxon>Bacillati</taxon>
        <taxon>Bacillota</taxon>
        <taxon>Clostridia</taxon>
        <taxon>Lachnospirales</taxon>
        <taxon>Lachnospiraceae</taxon>
        <taxon>Hungatella</taxon>
    </lineage>
</organism>
<dbReference type="CDD" id="cd00158">
    <property type="entry name" value="RHOD"/>
    <property type="match status" value="1"/>
</dbReference>
<dbReference type="InterPro" id="IPR050229">
    <property type="entry name" value="GlpE_sulfurtransferase"/>
</dbReference>
<dbReference type="PATRIC" id="fig|742737.3.peg.906"/>
<protein>
    <recommendedName>
        <fullName evidence="1">Rhodanese domain-containing protein</fullName>
    </recommendedName>
</protein>
<dbReference type="AlphaFoldDB" id="G5IBN2"/>
<keyword evidence="3" id="KW-1185">Reference proteome</keyword>
<dbReference type="InterPro" id="IPR001763">
    <property type="entry name" value="Rhodanese-like_dom"/>
</dbReference>
<sequence length="104" mass="11785">MMMYQTITMKQLEQMLDCHEDIFLLDVRNRASYEMCHMEGAVNIPCEELDEKMESLPKDKTIVCYCARGGQSMLACNHLSAMGYSVVNTANGLSSYRGKYLVKG</sequence>
<dbReference type="HOGENOM" id="CLU_089574_13_2_9"/>
<feature type="domain" description="Rhodanese" evidence="1">
    <location>
        <begin position="18"/>
        <end position="103"/>
    </location>
</feature>
<proteinExistence type="predicted"/>
<dbReference type="SUPFAM" id="SSF52821">
    <property type="entry name" value="Rhodanese/Cell cycle control phosphatase"/>
    <property type="match status" value="1"/>
</dbReference>
<evidence type="ECO:0000259" key="1">
    <source>
        <dbReference type="PROSITE" id="PS50206"/>
    </source>
</evidence>
<dbReference type="PANTHER" id="PTHR43031:SF1">
    <property type="entry name" value="PYRIDINE NUCLEOTIDE-DISULPHIDE OXIDOREDUCTASE"/>
    <property type="match status" value="1"/>
</dbReference>
<dbReference type="InterPro" id="IPR036873">
    <property type="entry name" value="Rhodanese-like_dom_sf"/>
</dbReference>
<accession>G5IBN2</accession>
<dbReference type="PANTHER" id="PTHR43031">
    <property type="entry name" value="FAD-DEPENDENT OXIDOREDUCTASE"/>
    <property type="match status" value="1"/>
</dbReference>
<dbReference type="Pfam" id="PF00581">
    <property type="entry name" value="Rhodanese"/>
    <property type="match status" value="1"/>
</dbReference>
<evidence type="ECO:0000313" key="3">
    <source>
        <dbReference type="Proteomes" id="UP000005384"/>
    </source>
</evidence>